<dbReference type="RefSeq" id="WP_256616511.1">
    <property type="nucleotide sequence ID" value="NZ_JANIBK010000123.1"/>
</dbReference>
<gene>
    <name evidence="1" type="ORF">NP596_16615</name>
</gene>
<accession>A0ABT1U9A2</accession>
<dbReference type="EMBL" id="JANIBK010000123">
    <property type="protein sequence ID" value="MCQ8130083.1"/>
    <property type="molecule type" value="Genomic_DNA"/>
</dbReference>
<reference evidence="1 2" key="1">
    <citation type="submission" date="2022-07" db="EMBL/GenBank/DDBJ databases">
        <title>Methylomonas rivi sp. nov., Methylomonas rosea sp. nov., Methylomonas aureus sp. nov. and Methylomonas subterranea sp. nov., four novel methanotrophs isolated from a freshwater creek and the deep terrestrial subsurface.</title>
        <authorList>
            <person name="Abin C."/>
            <person name="Sankaranarayanan K."/>
            <person name="Garner C."/>
            <person name="Sindelar R."/>
            <person name="Kotary K."/>
            <person name="Garner R."/>
            <person name="Barclay S."/>
            <person name="Lawson P."/>
            <person name="Krumholz L."/>
        </authorList>
    </citation>
    <scope>NUCLEOTIDE SEQUENCE [LARGE SCALE GENOMIC DNA]</scope>
    <source>
        <strain evidence="1 2">WSC-6</strain>
    </source>
</reference>
<sequence length="73" mass="8429">MLEDQVASQRIDFFEQMHHEFLYLKGYGTYAYLTSHDVDLLYESYMAQQVSIAAAITPQTSVVGFIRSFIKTL</sequence>
<evidence type="ECO:0000313" key="1">
    <source>
        <dbReference type="EMBL" id="MCQ8130083.1"/>
    </source>
</evidence>
<keyword evidence="2" id="KW-1185">Reference proteome</keyword>
<protein>
    <submittedName>
        <fullName evidence="1">Uncharacterized protein</fullName>
    </submittedName>
</protein>
<dbReference type="Proteomes" id="UP001524586">
    <property type="component" value="Unassembled WGS sequence"/>
</dbReference>
<proteinExistence type="predicted"/>
<organism evidence="1 2">
    <name type="scientific">Methylomonas rivi</name>
    <dbReference type="NCBI Taxonomy" id="2952226"/>
    <lineage>
        <taxon>Bacteria</taxon>
        <taxon>Pseudomonadati</taxon>
        <taxon>Pseudomonadota</taxon>
        <taxon>Gammaproteobacteria</taxon>
        <taxon>Methylococcales</taxon>
        <taxon>Methylococcaceae</taxon>
        <taxon>Methylomonas</taxon>
    </lineage>
</organism>
<name>A0ABT1U9A2_9GAMM</name>
<comment type="caution">
    <text evidence="1">The sequence shown here is derived from an EMBL/GenBank/DDBJ whole genome shotgun (WGS) entry which is preliminary data.</text>
</comment>
<evidence type="ECO:0000313" key="2">
    <source>
        <dbReference type="Proteomes" id="UP001524586"/>
    </source>
</evidence>